<sequence>MSTEQQQQQQQQPQKDEDGGAAAAEAPVQAWALSVARWAPEDAVRAKLEEGLQPEEKERVRKFRFEVDRNRALAGRVMTREMAAKMLSVAPAMIVLQRTEMGKPFVAQPDPGSFSFNLSHHGDWVVLMAHPSRCVGVDIMKYEDPKGSRSIEDFFTTMRSSFTPGEWERIRLGDKDDALGSAHLQRFYKYWSLKEAYLKAIGIGIGFGLQRASFFLDETSGLAKLDLDGVRDTKFTFRLSELDSEHCVAVAIETSPKDADSGPSVVWTRMNAIETNDEGRAILVPSKEAPS</sequence>
<protein>
    <recommendedName>
        <fullName evidence="1">holo-[acyl-carrier-protein] synthase</fullName>
        <ecNumber evidence="1">2.7.8.7</ecNumber>
    </recommendedName>
</protein>
<dbReference type="GO" id="GO:0019878">
    <property type="term" value="P:lysine biosynthetic process via aminoadipic acid"/>
    <property type="evidence" value="ECO:0007669"/>
    <property type="project" value="TreeGrafter"/>
</dbReference>
<feature type="region of interest" description="Disordered" evidence="3">
    <location>
        <begin position="1"/>
        <end position="26"/>
    </location>
</feature>
<organism evidence="6 7">
    <name type="scientific">Hondaea fermentalgiana</name>
    <dbReference type="NCBI Taxonomy" id="2315210"/>
    <lineage>
        <taxon>Eukaryota</taxon>
        <taxon>Sar</taxon>
        <taxon>Stramenopiles</taxon>
        <taxon>Bigyra</taxon>
        <taxon>Labyrinthulomycetes</taxon>
        <taxon>Thraustochytrida</taxon>
        <taxon>Thraustochytriidae</taxon>
        <taxon>Hondaea</taxon>
    </lineage>
</organism>
<dbReference type="InterPro" id="IPR037143">
    <property type="entry name" value="4-PPantetheinyl_Trfase_dom_sf"/>
</dbReference>
<evidence type="ECO:0000256" key="1">
    <source>
        <dbReference type="ARBA" id="ARBA00013172"/>
    </source>
</evidence>
<comment type="caution">
    <text evidence="6">The sequence shown here is derived from an EMBL/GenBank/DDBJ whole genome shotgun (WGS) entry which is preliminary data.</text>
</comment>
<evidence type="ECO:0000259" key="4">
    <source>
        <dbReference type="Pfam" id="PF01648"/>
    </source>
</evidence>
<dbReference type="PANTHER" id="PTHR12215">
    <property type="entry name" value="PHOSPHOPANTETHEINE TRANSFERASE"/>
    <property type="match status" value="1"/>
</dbReference>
<dbReference type="Pfam" id="PF01648">
    <property type="entry name" value="ACPS"/>
    <property type="match status" value="1"/>
</dbReference>
<dbReference type="InterPro" id="IPR050559">
    <property type="entry name" value="P-Pant_transferase_sf"/>
</dbReference>
<reference evidence="6 7" key="1">
    <citation type="submission" date="2017-12" db="EMBL/GenBank/DDBJ databases">
        <title>Sequencing, de novo assembly and annotation of complete genome of a new Thraustochytrid species, strain FCC1311.</title>
        <authorList>
            <person name="Sedici K."/>
            <person name="Godart F."/>
            <person name="Aiese Cigliano R."/>
            <person name="Sanseverino W."/>
            <person name="Barakat M."/>
            <person name="Ortet P."/>
            <person name="Marechal E."/>
            <person name="Cagnac O."/>
            <person name="Amato A."/>
        </authorList>
    </citation>
    <scope>NUCLEOTIDE SEQUENCE [LARGE SCALE GENOMIC DNA]</scope>
</reference>
<feature type="domain" description="4'-phosphopantetheinyl transferase" evidence="4">
    <location>
        <begin position="135"/>
        <end position="251"/>
    </location>
</feature>
<dbReference type="InterPro" id="IPR008278">
    <property type="entry name" value="4-PPantetheinyl_Trfase_dom"/>
</dbReference>
<dbReference type="EMBL" id="BEYU01000090">
    <property type="protein sequence ID" value="GBG31077.1"/>
    <property type="molecule type" value="Genomic_DNA"/>
</dbReference>
<gene>
    <name evidence="6" type="ORF">FCC1311_072982</name>
</gene>
<dbReference type="SUPFAM" id="SSF56214">
    <property type="entry name" value="4'-phosphopantetheinyl transferase"/>
    <property type="match status" value="2"/>
</dbReference>
<dbReference type="PANTHER" id="PTHR12215:SF10">
    <property type="entry name" value="L-AMINOADIPATE-SEMIALDEHYDE DEHYDROGENASE-PHOSPHOPANTETHEINYL TRANSFERASE"/>
    <property type="match status" value="1"/>
</dbReference>
<accession>A0A2R5GJL9</accession>
<evidence type="ECO:0000256" key="3">
    <source>
        <dbReference type="SAM" id="MobiDB-lite"/>
    </source>
</evidence>
<evidence type="ECO:0000313" key="6">
    <source>
        <dbReference type="EMBL" id="GBG31077.1"/>
    </source>
</evidence>
<dbReference type="AlphaFoldDB" id="A0A2R5GJL9"/>
<dbReference type="GO" id="GO:0005829">
    <property type="term" value="C:cytosol"/>
    <property type="evidence" value="ECO:0007669"/>
    <property type="project" value="TreeGrafter"/>
</dbReference>
<evidence type="ECO:0000256" key="2">
    <source>
        <dbReference type="ARBA" id="ARBA00022679"/>
    </source>
</evidence>
<dbReference type="InParanoid" id="A0A2R5GJL9"/>
<feature type="compositionally biased region" description="Low complexity" evidence="3">
    <location>
        <begin position="1"/>
        <end position="13"/>
    </location>
</feature>
<name>A0A2R5GJL9_9STRA</name>
<dbReference type="GO" id="GO:0008897">
    <property type="term" value="F:holo-[acyl-carrier-protein] synthase activity"/>
    <property type="evidence" value="ECO:0007669"/>
    <property type="project" value="UniProtKB-EC"/>
</dbReference>
<dbReference type="Pfam" id="PF22624">
    <property type="entry name" value="AASDHPPT_N"/>
    <property type="match status" value="1"/>
</dbReference>
<evidence type="ECO:0000259" key="5">
    <source>
        <dbReference type="Pfam" id="PF22624"/>
    </source>
</evidence>
<keyword evidence="7" id="KW-1185">Reference proteome</keyword>
<proteinExistence type="predicted"/>
<dbReference type="Proteomes" id="UP000241890">
    <property type="component" value="Unassembled WGS sequence"/>
</dbReference>
<evidence type="ECO:0000313" key="7">
    <source>
        <dbReference type="Proteomes" id="UP000241890"/>
    </source>
</evidence>
<dbReference type="InterPro" id="IPR055066">
    <property type="entry name" value="AASDHPPT_N"/>
</dbReference>
<dbReference type="GO" id="GO:0000287">
    <property type="term" value="F:magnesium ion binding"/>
    <property type="evidence" value="ECO:0007669"/>
    <property type="project" value="InterPro"/>
</dbReference>
<dbReference type="OrthoDB" id="26719at2759"/>
<dbReference type="FunFam" id="3.90.470.20:FF:000003">
    <property type="entry name" value="L-aminoadipate-semialdehyde dehydrogenase-phosphopantetheinyl transferase"/>
    <property type="match status" value="1"/>
</dbReference>
<dbReference type="EC" id="2.7.8.7" evidence="1"/>
<dbReference type="Gene3D" id="3.90.470.20">
    <property type="entry name" value="4'-phosphopantetheinyl transferase domain"/>
    <property type="match status" value="2"/>
</dbReference>
<feature type="domain" description="4'-phosphopantetheinyl transferase N-terminal" evidence="5">
    <location>
        <begin position="37"/>
        <end position="131"/>
    </location>
</feature>
<keyword evidence="2 6" id="KW-0808">Transferase</keyword>